<proteinExistence type="predicted"/>
<dbReference type="Proteomes" id="UP000000310">
    <property type="component" value="Chromosome"/>
</dbReference>
<dbReference type="InterPro" id="IPR032508">
    <property type="entry name" value="FecR_C"/>
</dbReference>
<dbReference type="PANTHER" id="PTHR30273:SF2">
    <property type="entry name" value="PROTEIN FECR"/>
    <property type="match status" value="1"/>
</dbReference>
<dbReference type="RefSeq" id="WP_013632167.1">
    <property type="nucleotide sequence ID" value="NC_015177.1"/>
</dbReference>
<dbReference type="Gene3D" id="3.55.50.30">
    <property type="match status" value="1"/>
</dbReference>
<evidence type="ECO:0000313" key="5">
    <source>
        <dbReference type="Proteomes" id="UP000000310"/>
    </source>
</evidence>
<organism evidence="4 5">
    <name type="scientific">Pseudopedobacter saltans (strain ATCC 51119 / DSM 12145 / JCM 21818 / CCUG 39354 / LMG 10337 / NBRC 100064 / NCIMB 13643)</name>
    <name type="common">Pedobacter saltans</name>
    <dbReference type="NCBI Taxonomy" id="762903"/>
    <lineage>
        <taxon>Bacteria</taxon>
        <taxon>Pseudomonadati</taxon>
        <taxon>Bacteroidota</taxon>
        <taxon>Sphingobacteriia</taxon>
        <taxon>Sphingobacteriales</taxon>
        <taxon>Sphingobacteriaceae</taxon>
        <taxon>Pseudopedobacter</taxon>
    </lineage>
</organism>
<feature type="domain" description="FecR protein" evidence="2">
    <location>
        <begin position="181"/>
        <end position="275"/>
    </location>
</feature>
<name>F0SBM2_PSESL</name>
<dbReference type="FunFam" id="2.60.120.1440:FF:000001">
    <property type="entry name" value="Putative anti-sigma factor"/>
    <property type="match status" value="1"/>
</dbReference>
<feature type="transmembrane region" description="Helical" evidence="1">
    <location>
        <begin position="79"/>
        <end position="99"/>
    </location>
</feature>
<dbReference type="PANTHER" id="PTHR30273">
    <property type="entry name" value="PERIPLASMIC SIGNAL SENSOR AND SIGMA FACTOR ACTIVATOR FECR-RELATED"/>
    <property type="match status" value="1"/>
</dbReference>
<gene>
    <name evidence="4" type="ordered locus">Pedsa_1098</name>
</gene>
<dbReference type="AlphaFoldDB" id="F0SBM2"/>
<evidence type="ECO:0000259" key="3">
    <source>
        <dbReference type="Pfam" id="PF16344"/>
    </source>
</evidence>
<dbReference type="STRING" id="762903.Pedsa_1098"/>
<dbReference type="InterPro" id="IPR012373">
    <property type="entry name" value="Ferrdict_sens_TM"/>
</dbReference>
<keyword evidence="1" id="KW-0472">Membrane</keyword>
<dbReference type="EMBL" id="CP002545">
    <property type="protein sequence ID" value="ADY51668.1"/>
    <property type="molecule type" value="Genomic_DNA"/>
</dbReference>
<dbReference type="HOGENOM" id="CLU_050192_1_0_10"/>
<feature type="domain" description="Protein FecR C-terminal" evidence="3">
    <location>
        <begin position="318"/>
        <end position="382"/>
    </location>
</feature>
<evidence type="ECO:0000313" key="4">
    <source>
        <dbReference type="EMBL" id="ADY51668.1"/>
    </source>
</evidence>
<accession>F0SBM2</accession>
<reference evidence="4 5" key="1">
    <citation type="journal article" date="2011" name="Stand. Genomic Sci.">
        <title>Complete genome sequence of the gliding, heparinolytic Pedobacter saltans type strain (113).</title>
        <authorList>
            <person name="Liolios K."/>
            <person name="Sikorski J."/>
            <person name="Lu M."/>
            <person name="Nolan M."/>
            <person name="Lapidus A."/>
            <person name="Lucas S."/>
            <person name="Hammon N."/>
            <person name="Deshpande S."/>
            <person name="Cheng J.F."/>
            <person name="Tapia R."/>
            <person name="Han C."/>
            <person name="Goodwin L."/>
            <person name="Pitluck S."/>
            <person name="Huntemann M."/>
            <person name="Ivanova N."/>
            <person name="Pagani I."/>
            <person name="Mavromatis K."/>
            <person name="Ovchinikova G."/>
            <person name="Pati A."/>
            <person name="Chen A."/>
            <person name="Palaniappan K."/>
            <person name="Land M."/>
            <person name="Hauser L."/>
            <person name="Brambilla E.M."/>
            <person name="Kotsyurbenko O."/>
            <person name="Rohde M."/>
            <person name="Tindall B.J."/>
            <person name="Abt B."/>
            <person name="Goker M."/>
            <person name="Detter J.C."/>
            <person name="Woyke T."/>
            <person name="Bristow J."/>
            <person name="Eisen J.A."/>
            <person name="Markowitz V."/>
            <person name="Hugenholtz P."/>
            <person name="Klenk H.P."/>
            <person name="Kyrpides N.C."/>
        </authorList>
    </citation>
    <scope>NUCLEOTIDE SEQUENCE [LARGE SCALE GENOMIC DNA]</scope>
    <source>
        <strain evidence="5">ATCC 51119 / DSM 12145 / JCM 21818 / LMG 10337 / NBRC 100064 / NCIMB 13643</strain>
    </source>
</reference>
<dbReference type="eggNOG" id="COG3712">
    <property type="taxonomic scope" value="Bacteria"/>
</dbReference>
<dbReference type="KEGG" id="psn:Pedsa_1098"/>
<protein>
    <submittedName>
        <fullName evidence="4">Anti-FecI sigma factor, FecR</fullName>
    </submittedName>
</protein>
<dbReference type="Pfam" id="PF16344">
    <property type="entry name" value="FecR_C"/>
    <property type="match status" value="1"/>
</dbReference>
<evidence type="ECO:0000259" key="2">
    <source>
        <dbReference type="Pfam" id="PF04773"/>
    </source>
</evidence>
<dbReference type="GO" id="GO:0016989">
    <property type="term" value="F:sigma factor antagonist activity"/>
    <property type="evidence" value="ECO:0007669"/>
    <property type="project" value="TreeGrafter"/>
</dbReference>
<dbReference type="OrthoDB" id="1099963at2"/>
<reference evidence="5" key="2">
    <citation type="submission" date="2011-02" db="EMBL/GenBank/DDBJ databases">
        <title>The complete genome of Pedobacter saltans DSM 12145.</title>
        <authorList>
            <consortium name="US DOE Joint Genome Institute (JGI-PGF)"/>
            <person name="Lucas S."/>
            <person name="Copeland A."/>
            <person name="Lapidus A."/>
            <person name="Bruce D."/>
            <person name="Goodwin L."/>
            <person name="Pitluck S."/>
            <person name="Kyrpides N."/>
            <person name="Mavromatis K."/>
            <person name="Pagani I."/>
            <person name="Ivanova N."/>
            <person name="Ovchinnikova G."/>
            <person name="Lu M."/>
            <person name="Detter J.C."/>
            <person name="Han C."/>
            <person name="Land M."/>
            <person name="Hauser L."/>
            <person name="Markowitz V."/>
            <person name="Cheng J.-F."/>
            <person name="Hugenholtz P."/>
            <person name="Woyke T."/>
            <person name="Wu D."/>
            <person name="Tindall B."/>
            <person name="Pomrenke H.G."/>
            <person name="Brambilla E."/>
            <person name="Klenk H.-P."/>
            <person name="Eisen J.A."/>
        </authorList>
    </citation>
    <scope>NUCLEOTIDE SEQUENCE [LARGE SCALE GENOMIC DNA]</scope>
    <source>
        <strain evidence="5">ATCC 51119 / DSM 12145 / JCM 21818 / LMG 10337 / NBRC 100064 / NCIMB 13643</strain>
    </source>
</reference>
<evidence type="ECO:0000256" key="1">
    <source>
        <dbReference type="SAM" id="Phobius"/>
    </source>
</evidence>
<keyword evidence="1" id="KW-1133">Transmembrane helix</keyword>
<dbReference type="Gene3D" id="2.60.120.1440">
    <property type="match status" value="1"/>
</dbReference>
<keyword evidence="5" id="KW-1185">Reference proteome</keyword>
<keyword evidence="1" id="KW-0812">Transmembrane</keyword>
<dbReference type="InterPro" id="IPR006860">
    <property type="entry name" value="FecR"/>
</dbReference>
<dbReference type="Pfam" id="PF04773">
    <property type="entry name" value="FecR"/>
    <property type="match status" value="1"/>
</dbReference>
<sequence>MAKYNFKSDLKRIVKKYLEGKASEEEKAFLEKYYSFFNSEKNALDSLSVKQITDLEDAMEHNILLKLKRHGERPKWIKLFPYKYVAAAVLLIVGLYAIYHVRSEKSIPDQIARIDERLLDSGENVVMLTLSDGKKVKLQDIESGIVAEESGTKIEKKADGTIVYTASESTFFDTKENRFNTISTPNGQLSQINLPDGTKVWLNAESSLKYPVAFIGNKRLVELNGEAYFEVAKNKEKPFVVKAKDSEIKVLGTKFNVSAYSDDNFTKTTLAEGLVSIAKEKTSKLLKPGQQALILNNQSAIDITNVDTEEAMAWKNGYFMFNNMDIKTVMTMISRWYDIEVEYQGKTENEVFIGTVSRFEDIEKLLRTIELTGIVHFKISDNSNKKRRKVVVMP</sequence>